<feature type="signal peptide" evidence="1">
    <location>
        <begin position="1"/>
        <end position="16"/>
    </location>
</feature>
<keyword evidence="1" id="KW-0732">Signal</keyword>
<name>A0A4U6UK84_SETVI</name>
<proteinExistence type="predicted"/>
<keyword evidence="3" id="KW-1185">Reference proteome</keyword>
<organism evidence="2 3">
    <name type="scientific">Setaria viridis</name>
    <name type="common">Green bristlegrass</name>
    <name type="synonym">Setaria italica subsp. viridis</name>
    <dbReference type="NCBI Taxonomy" id="4556"/>
    <lineage>
        <taxon>Eukaryota</taxon>
        <taxon>Viridiplantae</taxon>
        <taxon>Streptophyta</taxon>
        <taxon>Embryophyta</taxon>
        <taxon>Tracheophyta</taxon>
        <taxon>Spermatophyta</taxon>
        <taxon>Magnoliopsida</taxon>
        <taxon>Liliopsida</taxon>
        <taxon>Poales</taxon>
        <taxon>Poaceae</taxon>
        <taxon>PACMAD clade</taxon>
        <taxon>Panicoideae</taxon>
        <taxon>Panicodae</taxon>
        <taxon>Paniceae</taxon>
        <taxon>Cenchrinae</taxon>
        <taxon>Setaria</taxon>
    </lineage>
</organism>
<dbReference type="AlphaFoldDB" id="A0A4U6UK84"/>
<dbReference type="Gramene" id="TKW15892">
    <property type="protein sequence ID" value="TKW15892"/>
    <property type="gene ID" value="SEVIR_5G263225v2"/>
</dbReference>
<evidence type="ECO:0000313" key="2">
    <source>
        <dbReference type="EMBL" id="TKW15892.1"/>
    </source>
</evidence>
<reference evidence="2" key="1">
    <citation type="submission" date="2019-03" db="EMBL/GenBank/DDBJ databases">
        <title>WGS assembly of Setaria viridis.</title>
        <authorList>
            <person name="Huang P."/>
            <person name="Jenkins J."/>
            <person name="Grimwood J."/>
            <person name="Barry K."/>
            <person name="Healey A."/>
            <person name="Mamidi S."/>
            <person name="Sreedasyam A."/>
            <person name="Shu S."/>
            <person name="Feldman M."/>
            <person name="Wu J."/>
            <person name="Yu Y."/>
            <person name="Chen C."/>
            <person name="Johnson J."/>
            <person name="Rokhsar D."/>
            <person name="Baxter I."/>
            <person name="Schmutz J."/>
            <person name="Brutnell T."/>
            <person name="Kellogg E."/>
        </authorList>
    </citation>
    <scope>NUCLEOTIDE SEQUENCE [LARGE SCALE GENOMIC DNA]</scope>
</reference>
<dbReference type="Proteomes" id="UP000298652">
    <property type="component" value="Chromosome 5"/>
</dbReference>
<evidence type="ECO:0000256" key="1">
    <source>
        <dbReference type="SAM" id="SignalP"/>
    </source>
</evidence>
<feature type="chain" id="PRO_5020501895" evidence="1">
    <location>
        <begin position="17"/>
        <end position="96"/>
    </location>
</feature>
<protein>
    <submittedName>
        <fullName evidence="2">Uncharacterized protein</fullName>
    </submittedName>
</protein>
<evidence type="ECO:0000313" key="3">
    <source>
        <dbReference type="Proteomes" id="UP000298652"/>
    </source>
</evidence>
<gene>
    <name evidence="2" type="ORF">SEVIR_5G263225v2</name>
</gene>
<sequence length="96" mass="10634">MQNWSLSLLFLSFKCGFNVLEWRLIKPNLNFLCNVKIPTSSDLASDLKVDLLFSGIVAILESSSSAFLRPHRPVLLLDTSTSSPSAICSLAVFQIF</sequence>
<accession>A0A4U6UK84</accession>
<dbReference type="EMBL" id="CM016556">
    <property type="protein sequence ID" value="TKW15892.1"/>
    <property type="molecule type" value="Genomic_DNA"/>
</dbReference>